<dbReference type="InterPro" id="IPR027383">
    <property type="entry name" value="Znf_put"/>
</dbReference>
<keyword evidence="1" id="KW-1133">Transmembrane helix</keyword>
<dbReference type="Pfam" id="PF13490">
    <property type="entry name" value="zf-HC2"/>
    <property type="match status" value="1"/>
</dbReference>
<keyword evidence="1" id="KW-0472">Membrane</keyword>
<evidence type="ECO:0000259" key="2">
    <source>
        <dbReference type="Pfam" id="PF13490"/>
    </source>
</evidence>
<dbReference type="Gene3D" id="1.10.10.1320">
    <property type="entry name" value="Anti-sigma factor, zinc-finger domain"/>
    <property type="match status" value="1"/>
</dbReference>
<accession>A0ABP3TP60</accession>
<feature type="domain" description="Putative zinc-finger" evidence="2">
    <location>
        <begin position="3"/>
        <end position="36"/>
    </location>
</feature>
<proteinExistence type="predicted"/>
<keyword evidence="4" id="KW-1185">Reference proteome</keyword>
<gene>
    <name evidence="3" type="ORF">GCM10009105_14340</name>
</gene>
<dbReference type="RefSeq" id="WP_343788713.1">
    <property type="nucleotide sequence ID" value="NZ_BAAAEU010000006.1"/>
</dbReference>
<dbReference type="EMBL" id="BAAAEU010000006">
    <property type="protein sequence ID" value="GAA0712060.1"/>
    <property type="molecule type" value="Genomic_DNA"/>
</dbReference>
<feature type="transmembrane region" description="Helical" evidence="1">
    <location>
        <begin position="83"/>
        <end position="108"/>
    </location>
</feature>
<dbReference type="Proteomes" id="UP001501523">
    <property type="component" value="Unassembled WGS sequence"/>
</dbReference>
<dbReference type="InterPro" id="IPR041916">
    <property type="entry name" value="Anti_sigma_zinc_sf"/>
</dbReference>
<evidence type="ECO:0000256" key="1">
    <source>
        <dbReference type="SAM" id="Phobius"/>
    </source>
</evidence>
<sequence>MLCKEAQGLVHAWLDDELDPARSLEMARHLDGCTACDQDLQRHAALKQALKSTLPYHAAPAALRTRLAAQLPREAQQRARRIAWNWAATSAALAAMLVIAIGVAGLLASRMQVLRADRLVADAVSSHVRSLIADHLIDVRSTDQHTVKPWFDGKLDFSPEVRDLGAQQFELVGGRLDVFDGARVAALVYRRRLHVVSLFEWPAAPSTNSGLIEDVRDGYFMLRWTDAGMHYAAVSNLNRDELNVFAHAFRNAAPARPAGED</sequence>
<evidence type="ECO:0000313" key="3">
    <source>
        <dbReference type="EMBL" id="GAA0712060.1"/>
    </source>
</evidence>
<keyword evidence="1" id="KW-0812">Transmembrane</keyword>
<evidence type="ECO:0000313" key="4">
    <source>
        <dbReference type="Proteomes" id="UP001501523"/>
    </source>
</evidence>
<comment type="caution">
    <text evidence="3">The sequence shown here is derived from an EMBL/GenBank/DDBJ whole genome shotgun (WGS) entry which is preliminary data.</text>
</comment>
<name>A0ABP3TP60_9GAMM</name>
<protein>
    <submittedName>
        <fullName evidence="3">Anti-sigma factor</fullName>
    </submittedName>
</protein>
<organism evidence="3 4">
    <name type="scientific">Dokdonella soli</name>
    <dbReference type="NCBI Taxonomy" id="529810"/>
    <lineage>
        <taxon>Bacteria</taxon>
        <taxon>Pseudomonadati</taxon>
        <taxon>Pseudomonadota</taxon>
        <taxon>Gammaproteobacteria</taxon>
        <taxon>Lysobacterales</taxon>
        <taxon>Rhodanobacteraceae</taxon>
        <taxon>Dokdonella</taxon>
    </lineage>
</organism>
<reference evidence="4" key="1">
    <citation type="journal article" date="2019" name="Int. J. Syst. Evol. Microbiol.">
        <title>The Global Catalogue of Microorganisms (GCM) 10K type strain sequencing project: providing services to taxonomists for standard genome sequencing and annotation.</title>
        <authorList>
            <consortium name="The Broad Institute Genomics Platform"/>
            <consortium name="The Broad Institute Genome Sequencing Center for Infectious Disease"/>
            <person name="Wu L."/>
            <person name="Ma J."/>
        </authorList>
    </citation>
    <scope>NUCLEOTIDE SEQUENCE [LARGE SCALE GENOMIC DNA]</scope>
    <source>
        <strain evidence="4">JCM 15421</strain>
    </source>
</reference>